<dbReference type="InterPro" id="IPR000014">
    <property type="entry name" value="PAS"/>
</dbReference>
<evidence type="ECO:0000259" key="3">
    <source>
        <dbReference type="PROSITE" id="PS50112"/>
    </source>
</evidence>
<dbReference type="InterPro" id="IPR013656">
    <property type="entry name" value="PAS_4"/>
</dbReference>
<dbReference type="PROSITE" id="PS50112">
    <property type="entry name" value="PAS"/>
    <property type="match status" value="3"/>
</dbReference>
<dbReference type="InterPro" id="IPR035965">
    <property type="entry name" value="PAS-like_dom_sf"/>
</dbReference>
<feature type="domain" description="Methyl-accepting transducer" evidence="2">
    <location>
        <begin position="638"/>
        <end position="816"/>
    </location>
</feature>
<dbReference type="Gene3D" id="1.10.287.950">
    <property type="entry name" value="Methyl-accepting chemotaxis protein"/>
    <property type="match status" value="1"/>
</dbReference>
<organism evidence="5 6">
    <name type="scientific">Novosphingobium clariflavum</name>
    <dbReference type="NCBI Taxonomy" id="2029884"/>
    <lineage>
        <taxon>Bacteria</taxon>
        <taxon>Pseudomonadati</taxon>
        <taxon>Pseudomonadota</taxon>
        <taxon>Alphaproteobacteria</taxon>
        <taxon>Sphingomonadales</taxon>
        <taxon>Sphingomonadaceae</taxon>
        <taxon>Novosphingobium</taxon>
    </lineage>
</organism>
<keyword evidence="1" id="KW-0807">Transducer</keyword>
<dbReference type="Pfam" id="PF08448">
    <property type="entry name" value="PAS_4"/>
    <property type="match status" value="2"/>
</dbReference>
<reference evidence="5 6" key="1">
    <citation type="submission" date="2024-09" db="EMBL/GenBank/DDBJ databases">
        <authorList>
            <person name="Sun Q."/>
            <person name="Mori K."/>
        </authorList>
    </citation>
    <scope>NUCLEOTIDE SEQUENCE [LARGE SCALE GENOMIC DNA]</scope>
    <source>
        <strain evidence="5 6">CICC 11035S</strain>
    </source>
</reference>
<feature type="domain" description="PAS" evidence="3">
    <location>
        <begin position="501"/>
        <end position="548"/>
    </location>
</feature>
<dbReference type="NCBIfam" id="TIGR00229">
    <property type="entry name" value="sensory_box"/>
    <property type="match status" value="4"/>
</dbReference>
<dbReference type="SMART" id="SM00283">
    <property type="entry name" value="MA"/>
    <property type="match status" value="1"/>
</dbReference>
<feature type="domain" description="PAC" evidence="4">
    <location>
        <begin position="455"/>
        <end position="507"/>
    </location>
</feature>
<feature type="domain" description="PAC" evidence="4">
    <location>
        <begin position="85"/>
        <end position="141"/>
    </location>
</feature>
<feature type="domain" description="PAS" evidence="3">
    <location>
        <begin position="274"/>
        <end position="304"/>
    </location>
</feature>
<sequence length="816" mass="91024">MADHSFDRDLSRVAVNTALLEHRFDAINHAFAICQFSPDGALLHANPRFCDYVRKDEAALVGQPFSALYDHGEDAPEAVWSAVLAAEETTFLRAFAHRDGARVSLEETYVPTRDERGEVLSVLVYAREVTAREFERAAAESISRALRRGFATIEFDLAGNILGANENFLALMQYEAADLVGQHHRMFCDDDYVASPAYRQFWERLGRGELDQGEYRRRRKDGSDVWVEASYNPVFDQDGNPVKILKLALDVTERRMAAQEARGHAAAIDRAQAVIEFDLTGKVLKANDNFLKIFGYESAAIVGQHHRMFCDEAYVKTDEYQALWRRLRAGEFVSGQFKRLANGGRELWITATYNPIFGLDGRPIKVVKFASDVTAQNQRTIELEGRTRAIDRAQAVVEFDLKGNVLDANANFLALMGYSLDQVRGRHHRIFCDPAHVQSEAYAAFWEKLARGECDTGEYRRINSRGQDVWISASYNPVFDLNGKPIKVIKYALDVTDQQCLANDFRSRIEAISKSQAVIEFDLDGKVITANDNFLRITGYSLREIKGQHHSMFCAPDYIRSQDYRDFWLILNKGEPHSGTFHRVGKYDRDIFIQATYNPVLNLRGEPERIIKYAHDVTDEVMLHRQISERAKDLDGLVGRLTGSICAINSSTELAHGLAGKTRLDATAGNTALGRAIETIELIQKSASGIAEIVKVISEIAGQTNLLAFNAEIEAARAGEHGVGFSVVAGEVRRLAERSSTAARDISRLIEDSLSCIVQGTERSKEAKDAFEDIENSVHQTADAIEAIAGSAKTQDEVSNEVVALIQKLTNAASPQ</sequence>
<dbReference type="Pfam" id="PF08447">
    <property type="entry name" value="PAS_3"/>
    <property type="match status" value="3"/>
</dbReference>
<dbReference type="CDD" id="cd00130">
    <property type="entry name" value="PAS"/>
    <property type="match status" value="5"/>
</dbReference>
<dbReference type="SMART" id="SM00091">
    <property type="entry name" value="PAS"/>
    <property type="match status" value="5"/>
</dbReference>
<evidence type="ECO:0000256" key="1">
    <source>
        <dbReference type="PROSITE-ProRule" id="PRU00284"/>
    </source>
</evidence>
<dbReference type="PROSITE" id="PS50111">
    <property type="entry name" value="CHEMOTAXIS_TRANSDUC_2"/>
    <property type="match status" value="1"/>
</dbReference>
<dbReference type="SUPFAM" id="SSF55785">
    <property type="entry name" value="PYP-like sensor domain (PAS domain)"/>
    <property type="match status" value="5"/>
</dbReference>
<dbReference type="PANTHER" id="PTHR24422:SF10">
    <property type="entry name" value="CHEMOTAXIS PROTEIN METHYLTRANSFERASE 2"/>
    <property type="match status" value="1"/>
</dbReference>
<feature type="domain" description="PAS" evidence="3">
    <location>
        <begin position="396"/>
        <end position="426"/>
    </location>
</feature>
<dbReference type="InterPro" id="IPR000700">
    <property type="entry name" value="PAS-assoc_C"/>
</dbReference>
<gene>
    <name evidence="5" type="ORF">ACFFF8_08330</name>
</gene>
<keyword evidence="6" id="KW-1185">Reference proteome</keyword>
<dbReference type="EMBL" id="JBHLTM010000027">
    <property type="protein sequence ID" value="MFC0684601.1"/>
    <property type="molecule type" value="Genomic_DNA"/>
</dbReference>
<dbReference type="InterPro" id="IPR050903">
    <property type="entry name" value="Bact_Chemotaxis_MeTrfase"/>
</dbReference>
<dbReference type="RefSeq" id="WP_267219356.1">
    <property type="nucleotide sequence ID" value="NZ_JAPCWC010000004.1"/>
</dbReference>
<dbReference type="InterPro" id="IPR013655">
    <property type="entry name" value="PAS_fold_3"/>
</dbReference>
<protein>
    <submittedName>
        <fullName evidence="5">PAS domain S-box protein</fullName>
    </submittedName>
</protein>
<dbReference type="InterPro" id="IPR004089">
    <property type="entry name" value="MCPsignal_dom"/>
</dbReference>
<dbReference type="PANTHER" id="PTHR24422">
    <property type="entry name" value="CHEMOTAXIS PROTEIN METHYLTRANSFERASE"/>
    <property type="match status" value="1"/>
</dbReference>
<dbReference type="Pfam" id="PF00015">
    <property type="entry name" value="MCPsignal"/>
    <property type="match status" value="1"/>
</dbReference>
<dbReference type="Proteomes" id="UP001589858">
    <property type="component" value="Unassembled WGS sequence"/>
</dbReference>
<feature type="domain" description="PAC" evidence="4">
    <location>
        <begin position="211"/>
        <end position="263"/>
    </location>
</feature>
<dbReference type="InterPro" id="IPR001610">
    <property type="entry name" value="PAC"/>
</dbReference>
<feature type="domain" description="PAC" evidence="4">
    <location>
        <begin position="333"/>
        <end position="385"/>
    </location>
</feature>
<dbReference type="SMART" id="SM00086">
    <property type="entry name" value="PAC"/>
    <property type="match status" value="5"/>
</dbReference>
<evidence type="ECO:0000259" key="2">
    <source>
        <dbReference type="PROSITE" id="PS50111"/>
    </source>
</evidence>
<accession>A0ABV6S6A8</accession>
<name>A0ABV6S6A8_9SPHN</name>
<comment type="caution">
    <text evidence="5">The sequence shown here is derived from an EMBL/GenBank/DDBJ whole genome shotgun (WGS) entry which is preliminary data.</text>
</comment>
<evidence type="ECO:0000259" key="4">
    <source>
        <dbReference type="PROSITE" id="PS50113"/>
    </source>
</evidence>
<evidence type="ECO:0000313" key="6">
    <source>
        <dbReference type="Proteomes" id="UP001589858"/>
    </source>
</evidence>
<evidence type="ECO:0000313" key="5">
    <source>
        <dbReference type="EMBL" id="MFC0684601.1"/>
    </source>
</evidence>
<dbReference type="PROSITE" id="PS50113">
    <property type="entry name" value="PAC"/>
    <property type="match status" value="4"/>
</dbReference>
<proteinExistence type="predicted"/>
<dbReference type="Gene3D" id="3.30.450.20">
    <property type="entry name" value="PAS domain"/>
    <property type="match status" value="5"/>
</dbReference>
<dbReference type="SUPFAM" id="SSF58104">
    <property type="entry name" value="Methyl-accepting chemotaxis protein (MCP) signaling domain"/>
    <property type="match status" value="1"/>
</dbReference>